<dbReference type="Proteomes" id="UP001148786">
    <property type="component" value="Unassembled WGS sequence"/>
</dbReference>
<name>A0A9W8JTC3_9AGAR</name>
<sequence>MPSLAIVKAANASFNPSYTPIIVITGATSGIGEAITRLFASLQKGRAQIYLVGRNRAAANSIIASLPQPPPEVSKHNSSQTPAQGYTYEFIQCDVSLMKNVHDLARDLSSRLPHLNFLVHSAGVIGLSRREETSEGIDLKLASRYYARWTLTNDLLPLLRKAKDLGQVASVVSVLGAGVGLEKVDVDDLGMKTNYGWLRAMLETASYNDLMVAEFAKREPTIAFTHMYPGGVDTAMVIPSNPILKVLIRAIHPILRFFLISSADCAEYVVYALLVGEKGMHRRDSHADDIGLKKFPAADGMTAEELQKRLWDHTVQETSVS</sequence>
<dbReference type="PANTHER" id="PTHR47534">
    <property type="entry name" value="YALI0E05731P"/>
    <property type="match status" value="1"/>
</dbReference>
<reference evidence="3" key="1">
    <citation type="submission" date="2022-07" db="EMBL/GenBank/DDBJ databases">
        <title>Genome Sequence of Agrocybe chaxingu.</title>
        <authorList>
            <person name="Buettner E."/>
        </authorList>
    </citation>
    <scope>NUCLEOTIDE SEQUENCE</scope>
    <source>
        <strain evidence="3">MP-N11</strain>
    </source>
</reference>
<evidence type="ECO:0000256" key="1">
    <source>
        <dbReference type="ARBA" id="ARBA00023002"/>
    </source>
</evidence>
<dbReference type="InterPro" id="IPR002347">
    <property type="entry name" value="SDR_fam"/>
</dbReference>
<evidence type="ECO:0000313" key="3">
    <source>
        <dbReference type="EMBL" id="KAJ3504203.1"/>
    </source>
</evidence>
<dbReference type="GO" id="GO:0016491">
    <property type="term" value="F:oxidoreductase activity"/>
    <property type="evidence" value="ECO:0007669"/>
    <property type="project" value="UniProtKB-KW"/>
</dbReference>
<accession>A0A9W8JTC3</accession>
<dbReference type="AlphaFoldDB" id="A0A9W8JTC3"/>
<dbReference type="SUPFAM" id="SSF51735">
    <property type="entry name" value="NAD(P)-binding Rossmann-fold domains"/>
    <property type="match status" value="1"/>
</dbReference>
<keyword evidence="1" id="KW-0560">Oxidoreductase</keyword>
<proteinExistence type="predicted"/>
<gene>
    <name evidence="3" type="ORF">NLJ89_g8057</name>
</gene>
<keyword evidence="4" id="KW-1185">Reference proteome</keyword>
<comment type="caution">
    <text evidence="3">The sequence shown here is derived from an EMBL/GenBank/DDBJ whole genome shotgun (WGS) entry which is preliminary data.</text>
</comment>
<dbReference type="InterPro" id="IPR013968">
    <property type="entry name" value="PKS_KR"/>
</dbReference>
<dbReference type="InterPro" id="IPR036291">
    <property type="entry name" value="NAD(P)-bd_dom_sf"/>
</dbReference>
<dbReference type="Gene3D" id="3.40.50.720">
    <property type="entry name" value="NAD(P)-binding Rossmann-like Domain"/>
    <property type="match status" value="1"/>
</dbReference>
<dbReference type="EMBL" id="JANKHO010001041">
    <property type="protein sequence ID" value="KAJ3504203.1"/>
    <property type="molecule type" value="Genomic_DNA"/>
</dbReference>
<feature type="domain" description="Ketoreductase (KR)" evidence="2">
    <location>
        <begin position="22"/>
        <end position="176"/>
    </location>
</feature>
<dbReference type="PRINTS" id="PR00081">
    <property type="entry name" value="GDHRDH"/>
</dbReference>
<evidence type="ECO:0000313" key="4">
    <source>
        <dbReference type="Proteomes" id="UP001148786"/>
    </source>
</evidence>
<dbReference type="PANTHER" id="PTHR47534:SF3">
    <property type="entry name" value="ALCOHOL DEHYDROGENASE-LIKE C-TERMINAL DOMAIN-CONTAINING PROTEIN"/>
    <property type="match status" value="1"/>
</dbReference>
<organism evidence="3 4">
    <name type="scientific">Agrocybe chaxingu</name>
    <dbReference type="NCBI Taxonomy" id="84603"/>
    <lineage>
        <taxon>Eukaryota</taxon>
        <taxon>Fungi</taxon>
        <taxon>Dikarya</taxon>
        <taxon>Basidiomycota</taxon>
        <taxon>Agaricomycotina</taxon>
        <taxon>Agaricomycetes</taxon>
        <taxon>Agaricomycetidae</taxon>
        <taxon>Agaricales</taxon>
        <taxon>Agaricineae</taxon>
        <taxon>Strophariaceae</taxon>
        <taxon>Agrocybe</taxon>
    </lineage>
</organism>
<dbReference type="OrthoDB" id="2898509at2759"/>
<dbReference type="Pfam" id="PF08659">
    <property type="entry name" value="KR"/>
    <property type="match status" value="1"/>
</dbReference>
<protein>
    <recommendedName>
        <fullName evidence="2">Ketoreductase (KR) domain-containing protein</fullName>
    </recommendedName>
</protein>
<dbReference type="InterPro" id="IPR052228">
    <property type="entry name" value="Sec_Metab_Biosynth_Oxidored"/>
</dbReference>
<evidence type="ECO:0000259" key="2">
    <source>
        <dbReference type="Pfam" id="PF08659"/>
    </source>
</evidence>